<protein>
    <submittedName>
        <fullName evidence="1">Uncharacterized protein</fullName>
    </submittedName>
</protein>
<organism evidence="1 2">
    <name type="scientific">Trifolium medium</name>
    <dbReference type="NCBI Taxonomy" id="97028"/>
    <lineage>
        <taxon>Eukaryota</taxon>
        <taxon>Viridiplantae</taxon>
        <taxon>Streptophyta</taxon>
        <taxon>Embryophyta</taxon>
        <taxon>Tracheophyta</taxon>
        <taxon>Spermatophyta</taxon>
        <taxon>Magnoliopsida</taxon>
        <taxon>eudicotyledons</taxon>
        <taxon>Gunneridae</taxon>
        <taxon>Pentapetalae</taxon>
        <taxon>rosids</taxon>
        <taxon>fabids</taxon>
        <taxon>Fabales</taxon>
        <taxon>Fabaceae</taxon>
        <taxon>Papilionoideae</taxon>
        <taxon>50 kb inversion clade</taxon>
        <taxon>NPAAA clade</taxon>
        <taxon>Hologalegina</taxon>
        <taxon>IRL clade</taxon>
        <taxon>Trifolieae</taxon>
        <taxon>Trifolium</taxon>
    </lineage>
</organism>
<evidence type="ECO:0000313" key="2">
    <source>
        <dbReference type="Proteomes" id="UP000265520"/>
    </source>
</evidence>
<name>A0A392T6R5_9FABA</name>
<proteinExistence type="predicted"/>
<keyword evidence="2" id="KW-1185">Reference proteome</keyword>
<dbReference type="Proteomes" id="UP000265520">
    <property type="component" value="Unassembled WGS sequence"/>
</dbReference>
<dbReference type="EMBL" id="LXQA010508853">
    <property type="protein sequence ID" value="MCI56214.1"/>
    <property type="molecule type" value="Genomic_DNA"/>
</dbReference>
<reference evidence="1 2" key="1">
    <citation type="journal article" date="2018" name="Front. Plant Sci.">
        <title>Red Clover (Trifolium pratense) and Zigzag Clover (T. medium) - A Picture of Genomic Similarities and Differences.</title>
        <authorList>
            <person name="Dluhosova J."/>
            <person name="Istvanek J."/>
            <person name="Nedelnik J."/>
            <person name="Repkova J."/>
        </authorList>
    </citation>
    <scope>NUCLEOTIDE SEQUENCE [LARGE SCALE GENOMIC DNA]</scope>
    <source>
        <strain evidence="2">cv. 10/8</strain>
        <tissue evidence="1">Leaf</tissue>
    </source>
</reference>
<evidence type="ECO:0000313" key="1">
    <source>
        <dbReference type="EMBL" id="MCI56214.1"/>
    </source>
</evidence>
<comment type="caution">
    <text evidence="1">The sequence shown here is derived from an EMBL/GenBank/DDBJ whole genome shotgun (WGS) entry which is preliminary data.</text>
</comment>
<sequence>GVMARCAVMLRMGGDSSANCAPRREGWRVAPASGKESIGASVICAPRRRG</sequence>
<feature type="non-terminal residue" evidence="1">
    <location>
        <position position="1"/>
    </location>
</feature>
<dbReference type="AlphaFoldDB" id="A0A392T6R5"/>
<accession>A0A392T6R5</accession>